<evidence type="ECO:0000313" key="7">
    <source>
        <dbReference type="WBParaSite" id="PgR002_g138_t03"/>
    </source>
</evidence>
<evidence type="ECO:0000256" key="1">
    <source>
        <dbReference type="SAM" id="Coils"/>
    </source>
</evidence>
<dbReference type="PROSITE" id="PS50003">
    <property type="entry name" value="PH_DOMAIN"/>
    <property type="match status" value="1"/>
</dbReference>
<evidence type="ECO:0000256" key="2">
    <source>
        <dbReference type="SAM" id="MobiDB-lite"/>
    </source>
</evidence>
<feature type="domain" description="PH" evidence="3">
    <location>
        <begin position="16"/>
        <end position="111"/>
    </location>
</feature>
<protein>
    <submittedName>
        <fullName evidence="5 6">Insulin receptor substrate 1</fullName>
    </submittedName>
</protein>
<evidence type="ECO:0000259" key="3">
    <source>
        <dbReference type="PROSITE" id="PS50003"/>
    </source>
</evidence>
<dbReference type="WBParaSite" id="PgR002_g138_t01">
    <property type="protein sequence ID" value="PgR002_g138_t01"/>
    <property type="gene ID" value="PgR002_g138"/>
</dbReference>
<evidence type="ECO:0000313" key="5">
    <source>
        <dbReference type="WBParaSite" id="PgR002_g138_t01"/>
    </source>
</evidence>
<evidence type="ECO:0000313" key="4">
    <source>
        <dbReference type="Proteomes" id="UP000887569"/>
    </source>
</evidence>
<dbReference type="InterPro" id="IPR011993">
    <property type="entry name" value="PH-like_dom_sf"/>
</dbReference>
<feature type="region of interest" description="Disordered" evidence="2">
    <location>
        <begin position="577"/>
        <end position="641"/>
    </location>
</feature>
<dbReference type="Pfam" id="PF02174">
    <property type="entry name" value="IRS"/>
    <property type="match status" value="1"/>
</dbReference>
<dbReference type="WBParaSite" id="PgR002_g138_t03">
    <property type="protein sequence ID" value="PgR002_g138_t03"/>
    <property type="gene ID" value="PgR002_g138"/>
</dbReference>
<feature type="coiled-coil region" evidence="1">
    <location>
        <begin position="701"/>
        <end position="728"/>
    </location>
</feature>
<keyword evidence="4" id="KW-1185">Reference proteome</keyword>
<dbReference type="SUPFAM" id="SSF50729">
    <property type="entry name" value="PH domain-like"/>
    <property type="match status" value="2"/>
</dbReference>
<feature type="compositionally biased region" description="Low complexity" evidence="2">
    <location>
        <begin position="621"/>
        <end position="638"/>
    </location>
</feature>
<feature type="compositionally biased region" description="Polar residues" evidence="2">
    <location>
        <begin position="516"/>
        <end position="541"/>
    </location>
</feature>
<dbReference type="Proteomes" id="UP000887569">
    <property type="component" value="Unplaced"/>
</dbReference>
<sequence length="901" mass="99080">MADAIETKSNGIAKAGLITGGFFPLKSKKVYYAVLKDRVLELYKSAKEEKNGKEPKYLFDLSTAFNVHMHYECTLKECLSVMLPDETFFMRPDSAETDLDDWFVQLVDKARQARATLLGRPVFKEEYFEVAWDVEMVKLPKLRKKSKSDEKMEDLVSKYDHLLGKKRLCMYPHSMVIVKRGVTASENAVPPLRNGEFTEFPVNAVSNFGKQEKYFFLRVGRCAPTGAGELWLSTESGECARSIYEKVSKICERESEKRRSQGSRLPSFTSRTLRSGAHRDRVHTQPHRPQTDNNISSSAGEAPRKISATSIASMFASPSASISGPIAFNARSSSFCASQSSSSKRIVPIVRKVIKEESTSTSLSDTRQNSSTDVVLFVGDRGKSGIVNEDQEESSGGTIMYIGDREGSERRDDGTPKLNRSVPKQLKGTSSMAGDYTMFDGGSGTSTLHDTLMSSLMHPTSFTMQIAVHPTKEAYEVPDGEYTQMECAAESIHLPVPISDQNFNLTEVRSYVSDSTESCHSGAFSSRSIPTAETSGDNQRAYSLGSRPVPQMVTPLSATRHLQNKVSNDVIDETVTKQFDDPRKRAHSLGSKSWMKPLRKSSTMRSGSECSDANGIRQRSDSFGSSSGTGSRAASFSAQKDVRKGGARLLSTTHDHTDDLTEWDFGGVGMGRSGSSSMASIESPSQSRTSSFGVSGAILLRSAVEQVMNRTEKNVERLRHEANNEKKEDMERMLIDEDNDEYVLSSFGVNEDEHRAAGTERSSASTSQRIIGTILEMNASSSSSRSASPKSLKALSIEDSLIRNEVNKRKYLEEEDGISKNLLTRHIAPSDVGDYVEGTAVCSSQVPRQSVDGAPQLDYACLALNVDSSRKPSANTIQSGILQVALPKFTCDYTIVDTQQP</sequence>
<keyword evidence="1" id="KW-0175">Coiled coil</keyword>
<dbReference type="InterPro" id="IPR002404">
    <property type="entry name" value="IRS_PTB"/>
</dbReference>
<dbReference type="AlphaFoldDB" id="A0A915AB56"/>
<feature type="compositionally biased region" description="Polar residues" evidence="2">
    <location>
        <begin position="287"/>
        <end position="299"/>
    </location>
</feature>
<dbReference type="WBParaSite" id="PgR002_g138_t02">
    <property type="protein sequence ID" value="PgR002_g138_t02"/>
    <property type="gene ID" value="PgR002_g138"/>
</dbReference>
<accession>A0A915AB56</accession>
<feature type="compositionally biased region" description="Basic and acidic residues" evidence="2">
    <location>
        <begin position="403"/>
        <end position="415"/>
    </location>
</feature>
<feature type="compositionally biased region" description="Polar residues" evidence="2">
    <location>
        <begin position="262"/>
        <end position="273"/>
    </location>
</feature>
<name>A0A915AB56_PARUN</name>
<reference evidence="5 6" key="1">
    <citation type="submission" date="2022-11" db="UniProtKB">
        <authorList>
            <consortium name="WormBaseParasite"/>
        </authorList>
    </citation>
    <scope>IDENTIFICATION</scope>
</reference>
<dbReference type="Gene3D" id="2.30.29.30">
    <property type="entry name" value="Pleckstrin-homology domain (PH domain)/Phosphotyrosine-binding domain (PTB)"/>
    <property type="match status" value="2"/>
</dbReference>
<organism evidence="4 7">
    <name type="scientific">Parascaris univalens</name>
    <name type="common">Nematode worm</name>
    <dbReference type="NCBI Taxonomy" id="6257"/>
    <lineage>
        <taxon>Eukaryota</taxon>
        <taxon>Metazoa</taxon>
        <taxon>Ecdysozoa</taxon>
        <taxon>Nematoda</taxon>
        <taxon>Chromadorea</taxon>
        <taxon>Rhabditida</taxon>
        <taxon>Spirurina</taxon>
        <taxon>Ascaridomorpha</taxon>
        <taxon>Ascaridoidea</taxon>
        <taxon>Ascarididae</taxon>
        <taxon>Parascaris</taxon>
    </lineage>
</organism>
<feature type="region of interest" description="Disordered" evidence="2">
    <location>
        <begin position="255"/>
        <end position="303"/>
    </location>
</feature>
<dbReference type="InterPro" id="IPR001849">
    <property type="entry name" value="PH_domain"/>
</dbReference>
<proteinExistence type="predicted"/>
<feature type="compositionally biased region" description="Low complexity" evidence="2">
    <location>
        <begin position="673"/>
        <end position="687"/>
    </location>
</feature>
<feature type="compositionally biased region" description="Polar residues" evidence="2">
    <location>
        <begin position="600"/>
        <end position="611"/>
    </location>
</feature>
<evidence type="ECO:0000313" key="6">
    <source>
        <dbReference type="WBParaSite" id="PgR002_g138_t02"/>
    </source>
</evidence>
<feature type="region of interest" description="Disordered" evidence="2">
    <location>
        <begin position="386"/>
        <end position="435"/>
    </location>
</feature>
<feature type="region of interest" description="Disordered" evidence="2">
    <location>
        <begin position="516"/>
        <end position="549"/>
    </location>
</feature>
<feature type="region of interest" description="Disordered" evidence="2">
    <location>
        <begin position="673"/>
        <end position="692"/>
    </location>
</feature>